<feature type="compositionally biased region" description="Polar residues" evidence="7">
    <location>
        <begin position="14"/>
        <end position="36"/>
    </location>
</feature>
<keyword evidence="10" id="KW-1185">Reference proteome</keyword>
<dbReference type="PROSITE" id="PS50217">
    <property type="entry name" value="BZIP"/>
    <property type="match status" value="1"/>
</dbReference>
<evidence type="ECO:0000256" key="6">
    <source>
        <dbReference type="SAM" id="Coils"/>
    </source>
</evidence>
<reference evidence="9 10" key="1">
    <citation type="submission" date="2013-09" db="EMBL/GenBank/DDBJ databases">
        <title>Corchorus capsularis genome sequencing.</title>
        <authorList>
            <person name="Alam M."/>
            <person name="Haque M.S."/>
            <person name="Islam M.S."/>
            <person name="Emdad E.M."/>
            <person name="Islam M.M."/>
            <person name="Ahmed B."/>
            <person name="Halim A."/>
            <person name="Hossen Q.M.M."/>
            <person name="Hossain M.Z."/>
            <person name="Ahmed R."/>
            <person name="Khan M.M."/>
            <person name="Islam R."/>
            <person name="Rashid M.M."/>
            <person name="Khan S.A."/>
            <person name="Rahman M.S."/>
            <person name="Alam M."/>
        </authorList>
    </citation>
    <scope>NUCLEOTIDE SEQUENCE [LARGE SCALE GENOMIC DNA]</scope>
    <source>
        <strain evidence="10">cv. CVL-1</strain>
        <tissue evidence="9">Whole seedling</tissue>
    </source>
</reference>
<dbReference type="PANTHER" id="PTHR13690">
    <property type="entry name" value="TRANSCRIPTION FACTOR POSF21-RELATED"/>
    <property type="match status" value="1"/>
</dbReference>
<proteinExistence type="predicted"/>
<feature type="region of interest" description="Disordered" evidence="7">
    <location>
        <begin position="295"/>
        <end position="314"/>
    </location>
</feature>
<dbReference type="Proteomes" id="UP000188268">
    <property type="component" value="Unassembled WGS sequence"/>
</dbReference>
<dbReference type="EMBL" id="AWWV01006332">
    <property type="protein sequence ID" value="OMP01908.1"/>
    <property type="molecule type" value="Genomic_DNA"/>
</dbReference>
<evidence type="ECO:0000256" key="3">
    <source>
        <dbReference type="ARBA" id="ARBA00023125"/>
    </source>
</evidence>
<evidence type="ECO:0000256" key="4">
    <source>
        <dbReference type="ARBA" id="ARBA00023163"/>
    </source>
</evidence>
<dbReference type="InterPro" id="IPR046347">
    <property type="entry name" value="bZIP_sf"/>
</dbReference>
<evidence type="ECO:0000313" key="10">
    <source>
        <dbReference type="Proteomes" id="UP000188268"/>
    </source>
</evidence>
<accession>A0A1R3K4K3</accession>
<dbReference type="OMA" id="NINARHH"/>
<dbReference type="InterPro" id="IPR004827">
    <property type="entry name" value="bZIP"/>
</dbReference>
<keyword evidence="4" id="KW-0804">Transcription</keyword>
<name>A0A1R3K4K3_COCAP</name>
<dbReference type="GO" id="GO:0003677">
    <property type="term" value="F:DNA binding"/>
    <property type="evidence" value="ECO:0007669"/>
    <property type="project" value="UniProtKB-KW"/>
</dbReference>
<dbReference type="CDD" id="cd14703">
    <property type="entry name" value="bZIP_plant_RF2"/>
    <property type="match status" value="1"/>
</dbReference>
<comment type="subcellular location">
    <subcellularLocation>
        <location evidence="1">Nucleus</location>
    </subcellularLocation>
</comment>
<evidence type="ECO:0000256" key="1">
    <source>
        <dbReference type="ARBA" id="ARBA00004123"/>
    </source>
</evidence>
<keyword evidence="6" id="KW-0175">Coiled coil</keyword>
<dbReference type="OrthoDB" id="968164at2759"/>
<evidence type="ECO:0000259" key="8">
    <source>
        <dbReference type="PROSITE" id="PS50217"/>
    </source>
</evidence>
<evidence type="ECO:0000256" key="2">
    <source>
        <dbReference type="ARBA" id="ARBA00023015"/>
    </source>
</evidence>
<comment type="caution">
    <text evidence="9">The sequence shown here is derived from an EMBL/GenBank/DDBJ whole genome shotgun (WGS) entry which is preliminary data.</text>
</comment>
<keyword evidence="5" id="KW-0539">Nucleus</keyword>
<dbReference type="AlphaFoldDB" id="A0A1R3K4K3"/>
<feature type="compositionally biased region" description="Basic residues" evidence="7">
    <location>
        <begin position="101"/>
        <end position="118"/>
    </location>
</feature>
<feature type="compositionally biased region" description="Basic and acidic residues" evidence="7">
    <location>
        <begin position="295"/>
        <end position="307"/>
    </location>
</feature>
<evidence type="ECO:0000256" key="5">
    <source>
        <dbReference type="ARBA" id="ARBA00023242"/>
    </source>
</evidence>
<keyword evidence="3" id="KW-0238">DNA-binding</keyword>
<evidence type="ECO:0000313" key="9">
    <source>
        <dbReference type="EMBL" id="OMP01908.1"/>
    </source>
</evidence>
<dbReference type="SMART" id="SM00338">
    <property type="entry name" value="BRLZ"/>
    <property type="match status" value="1"/>
</dbReference>
<organism evidence="9 10">
    <name type="scientific">Corchorus capsularis</name>
    <name type="common">Jute</name>
    <dbReference type="NCBI Taxonomy" id="210143"/>
    <lineage>
        <taxon>Eukaryota</taxon>
        <taxon>Viridiplantae</taxon>
        <taxon>Streptophyta</taxon>
        <taxon>Embryophyta</taxon>
        <taxon>Tracheophyta</taxon>
        <taxon>Spermatophyta</taxon>
        <taxon>Magnoliopsida</taxon>
        <taxon>eudicotyledons</taxon>
        <taxon>Gunneridae</taxon>
        <taxon>Pentapetalae</taxon>
        <taxon>rosids</taxon>
        <taxon>malvids</taxon>
        <taxon>Malvales</taxon>
        <taxon>Malvaceae</taxon>
        <taxon>Grewioideae</taxon>
        <taxon>Apeibeae</taxon>
        <taxon>Corchorus</taxon>
    </lineage>
</organism>
<gene>
    <name evidence="9" type="ORF">CCACVL1_02977</name>
</gene>
<dbReference type="Pfam" id="PF07716">
    <property type="entry name" value="bZIP_2"/>
    <property type="match status" value="1"/>
</dbReference>
<feature type="domain" description="BZIP" evidence="8">
    <location>
        <begin position="98"/>
        <end position="161"/>
    </location>
</feature>
<dbReference type="GO" id="GO:0005634">
    <property type="term" value="C:nucleus"/>
    <property type="evidence" value="ECO:0007669"/>
    <property type="project" value="UniProtKB-SubCell"/>
</dbReference>
<dbReference type="Gene3D" id="1.20.5.170">
    <property type="match status" value="1"/>
</dbReference>
<dbReference type="SUPFAM" id="SSF57959">
    <property type="entry name" value="Leucine zipper domain"/>
    <property type="match status" value="1"/>
</dbReference>
<dbReference type="GO" id="GO:0003700">
    <property type="term" value="F:DNA-binding transcription factor activity"/>
    <property type="evidence" value="ECO:0007669"/>
    <property type="project" value="InterPro"/>
</dbReference>
<feature type="region of interest" description="Disordered" evidence="7">
    <location>
        <begin position="1"/>
        <end position="36"/>
    </location>
</feature>
<dbReference type="STRING" id="210143.A0A1R3K4K3"/>
<protein>
    <recommendedName>
        <fullName evidence="8">BZIP domain-containing protein</fullName>
    </recommendedName>
</protein>
<dbReference type="PANTHER" id="PTHR13690:SF114">
    <property type="entry name" value="TRANSCRIPTION FACTOR RF2A-LIKE"/>
    <property type="match status" value="1"/>
</dbReference>
<keyword evidence="2" id="KW-0805">Transcription regulation</keyword>
<dbReference type="Gramene" id="OMP01908">
    <property type="protein sequence ID" value="OMP01908"/>
    <property type="gene ID" value="CCACVL1_02977"/>
</dbReference>
<feature type="region of interest" description="Disordered" evidence="7">
    <location>
        <begin position="94"/>
        <end position="118"/>
    </location>
</feature>
<evidence type="ECO:0000256" key="7">
    <source>
        <dbReference type="SAM" id="MobiDB-lite"/>
    </source>
</evidence>
<dbReference type="InterPro" id="IPR044759">
    <property type="entry name" value="bZIP_RF2"/>
</dbReference>
<feature type="coiled-coil region" evidence="6">
    <location>
        <begin position="130"/>
        <end position="164"/>
    </location>
</feature>
<sequence>MDKGKKPIQEEENGISSVKNHQHNVTSSSSQPPLEMQTTIEQSAAATEKCGAIASTSKDPAKTREAPAIVDKATKKPKRFEIRKPMLPQELENLAKTDPKKAKRIIQNRSSAKRSKEKKKLYECTLNHQLDKLTSMAATLSTKLTSLETENKSLVLENSKLKDREHKIKQMIDLQQAKNDEIRKEIQFFKSLQPRQKPNEAVGRNMINLNSPAPSVNGAGHQAVVGPSTAAAQQDLNSANINARHHAIGPFIIAQPGLNFVNVNGQLYALGLTMAAHPGLNFQTQSIHVRQQQDHLQQQRERQDSEQVRPATSK</sequence>